<dbReference type="InterPro" id="IPR052539">
    <property type="entry name" value="MGD_biosynthesis_adapter"/>
</dbReference>
<reference evidence="2 3" key="1">
    <citation type="submission" date="2014-03" db="EMBL/GenBank/DDBJ databases">
        <title>Bradyrhizobium valentinum sp. nov., isolated from effective nodules of Lupinus mariae-josephae, a lupine endemic of basic-lime soils in Eastern Spain.</title>
        <authorList>
            <person name="Duran D."/>
            <person name="Rey L."/>
            <person name="Navarro A."/>
            <person name="Busquets A."/>
            <person name="Imperial J."/>
            <person name="Ruiz-Argueso T."/>
        </authorList>
    </citation>
    <scope>NUCLEOTIDE SEQUENCE [LARGE SCALE GENOMIC DNA]</scope>
    <source>
        <strain evidence="2 3">PAC68</strain>
    </source>
</reference>
<organism evidence="2 3">
    <name type="scientific">Bradyrhizobium jicamae</name>
    <dbReference type="NCBI Taxonomy" id="280332"/>
    <lineage>
        <taxon>Bacteria</taxon>
        <taxon>Pseudomonadati</taxon>
        <taxon>Pseudomonadota</taxon>
        <taxon>Alphaproteobacteria</taxon>
        <taxon>Hyphomicrobiales</taxon>
        <taxon>Nitrobacteraceae</taxon>
        <taxon>Bradyrhizobium</taxon>
    </lineage>
</organism>
<feature type="domain" description="Molybdopterin-guanine dinucleotide biosynthesis protein B (MobB)" evidence="1">
    <location>
        <begin position="3"/>
        <end position="135"/>
    </location>
</feature>
<evidence type="ECO:0000313" key="2">
    <source>
        <dbReference type="EMBL" id="KRR08939.1"/>
    </source>
</evidence>
<dbReference type="Pfam" id="PF03205">
    <property type="entry name" value="MobB"/>
    <property type="match status" value="1"/>
</dbReference>
<dbReference type="AlphaFoldDB" id="A0A0R3LNH1"/>
<dbReference type="GO" id="GO:0005525">
    <property type="term" value="F:GTP binding"/>
    <property type="evidence" value="ECO:0007669"/>
    <property type="project" value="InterPro"/>
</dbReference>
<dbReference type="InterPro" id="IPR004435">
    <property type="entry name" value="MobB_dom"/>
</dbReference>
<keyword evidence="3" id="KW-1185">Reference proteome</keyword>
<evidence type="ECO:0000313" key="3">
    <source>
        <dbReference type="Proteomes" id="UP000050863"/>
    </source>
</evidence>
<dbReference type="OrthoDB" id="9804758at2"/>
<dbReference type="GO" id="GO:0006777">
    <property type="term" value="P:Mo-molybdopterin cofactor biosynthetic process"/>
    <property type="evidence" value="ECO:0007669"/>
    <property type="project" value="InterPro"/>
</dbReference>
<proteinExistence type="predicted"/>
<dbReference type="EMBL" id="LLXZ01000080">
    <property type="protein sequence ID" value="KRR08939.1"/>
    <property type="molecule type" value="Genomic_DNA"/>
</dbReference>
<dbReference type="PANTHER" id="PTHR40072:SF1">
    <property type="entry name" value="MOLYBDOPTERIN-GUANINE DINUCLEOTIDE BIOSYNTHESIS ADAPTER PROTEIN"/>
    <property type="match status" value="1"/>
</dbReference>
<evidence type="ECO:0000259" key="1">
    <source>
        <dbReference type="Pfam" id="PF03205"/>
    </source>
</evidence>
<comment type="caution">
    <text evidence="2">The sequence shown here is derived from an EMBL/GenBank/DDBJ whole genome shotgun (WGS) entry which is preliminary data.</text>
</comment>
<gene>
    <name evidence="2" type="ORF">CQ12_08200</name>
</gene>
<dbReference type="SUPFAM" id="SSF52540">
    <property type="entry name" value="P-loop containing nucleoside triphosphate hydrolases"/>
    <property type="match status" value="1"/>
</dbReference>
<dbReference type="RefSeq" id="WP_057835678.1">
    <property type="nucleotide sequence ID" value="NZ_LLXZ01000080.1"/>
</dbReference>
<accession>A0A0R3LNH1</accession>
<dbReference type="PANTHER" id="PTHR40072">
    <property type="entry name" value="MOLYBDOPTERIN-GUANINE DINUCLEOTIDE BIOSYNTHESIS ADAPTER PROTEIN-RELATED"/>
    <property type="match status" value="1"/>
</dbReference>
<dbReference type="STRING" id="280332.CQ12_08200"/>
<dbReference type="Gene3D" id="3.40.50.300">
    <property type="entry name" value="P-loop containing nucleotide triphosphate hydrolases"/>
    <property type="match status" value="1"/>
</dbReference>
<sequence>MKVIGLAGWSGAGKTTLLTRAIPQFSKQGLRVSVIKHAHHAFDVDVPGKDSWRHREAGAAEVLVSSGRRWALMHELRGAHEPRLPELLAKMSAVDLVVVEGFKREPHRKIEVYRAANEKPLLFPDDPGIVGIATDTAVETRLPTAHLDDIEAVAAMMLRSAISLEDVLAKSEAED</sequence>
<protein>
    <submittedName>
        <fullName evidence="2">Molybdopterin-guanine dinucleotide biosynthesis protein MobB</fullName>
    </submittedName>
</protein>
<dbReference type="InterPro" id="IPR027417">
    <property type="entry name" value="P-loop_NTPase"/>
</dbReference>
<name>A0A0R3LNH1_9BRAD</name>
<dbReference type="Proteomes" id="UP000050863">
    <property type="component" value="Unassembled WGS sequence"/>
</dbReference>
<dbReference type="NCBIfam" id="TIGR00176">
    <property type="entry name" value="mobB"/>
    <property type="match status" value="1"/>
</dbReference>
<dbReference type="CDD" id="cd03116">
    <property type="entry name" value="MobB"/>
    <property type="match status" value="1"/>
</dbReference>